<dbReference type="Gene3D" id="2.30.40.10">
    <property type="entry name" value="Urease, subunit C, domain 1"/>
    <property type="match status" value="1"/>
</dbReference>
<organism evidence="3 4">
    <name type="scientific">Allokutzneria albata</name>
    <name type="common">Kibdelosporangium albatum</name>
    <dbReference type="NCBI Taxonomy" id="211114"/>
    <lineage>
        <taxon>Bacteria</taxon>
        <taxon>Bacillati</taxon>
        <taxon>Actinomycetota</taxon>
        <taxon>Actinomycetes</taxon>
        <taxon>Pseudonocardiales</taxon>
        <taxon>Pseudonocardiaceae</taxon>
        <taxon>Allokutzneria</taxon>
    </lineage>
</organism>
<dbReference type="Gene3D" id="3.20.20.140">
    <property type="entry name" value="Metal-dependent hydrolases"/>
    <property type="match status" value="1"/>
</dbReference>
<keyword evidence="1" id="KW-0378">Hydrolase</keyword>
<dbReference type="PANTHER" id="PTHR43794:SF11">
    <property type="entry name" value="AMIDOHYDROLASE-RELATED DOMAIN-CONTAINING PROTEIN"/>
    <property type="match status" value="1"/>
</dbReference>
<dbReference type="InterPro" id="IPR032466">
    <property type="entry name" value="Metal_Hydrolase"/>
</dbReference>
<protein>
    <submittedName>
        <fullName evidence="3">Cytosine/adenosine deaminase</fullName>
    </submittedName>
</protein>
<dbReference type="AlphaFoldDB" id="A0A1G9ZSG9"/>
<dbReference type="OrthoDB" id="3189065at2"/>
<dbReference type="RefSeq" id="WP_030429838.1">
    <property type="nucleotide sequence ID" value="NZ_JOEF01000009.1"/>
</dbReference>
<dbReference type="Proteomes" id="UP000183376">
    <property type="component" value="Chromosome I"/>
</dbReference>
<dbReference type="InterPro" id="IPR011059">
    <property type="entry name" value="Metal-dep_hydrolase_composite"/>
</dbReference>
<dbReference type="GO" id="GO:0016810">
    <property type="term" value="F:hydrolase activity, acting on carbon-nitrogen (but not peptide) bonds"/>
    <property type="evidence" value="ECO:0007669"/>
    <property type="project" value="InterPro"/>
</dbReference>
<dbReference type="Pfam" id="PF01979">
    <property type="entry name" value="Amidohydro_1"/>
    <property type="match status" value="1"/>
</dbReference>
<name>A0A1G9ZSG9_ALLAB</name>
<dbReference type="SUPFAM" id="SSF51338">
    <property type="entry name" value="Composite domain of metallo-dependent hydrolases"/>
    <property type="match status" value="2"/>
</dbReference>
<dbReference type="InterPro" id="IPR050287">
    <property type="entry name" value="MTA/SAH_deaminase"/>
</dbReference>
<reference evidence="3 4" key="1">
    <citation type="submission" date="2016-10" db="EMBL/GenBank/DDBJ databases">
        <authorList>
            <person name="de Groot N.N."/>
        </authorList>
    </citation>
    <scope>NUCLEOTIDE SEQUENCE [LARGE SCALE GENOMIC DNA]</scope>
    <source>
        <strain evidence="3 4">DSM 44149</strain>
    </source>
</reference>
<gene>
    <name evidence="3" type="ORF">SAMN04489726_5675</name>
</gene>
<dbReference type="eggNOG" id="COG0402">
    <property type="taxonomic scope" value="Bacteria"/>
</dbReference>
<dbReference type="CDD" id="cd01298">
    <property type="entry name" value="ATZ_TRZ_like"/>
    <property type="match status" value="1"/>
</dbReference>
<keyword evidence="4" id="KW-1185">Reference proteome</keyword>
<sequence length="443" mass="47409">MLVSLRLKAPVVLPCDPACSVLRDAVVDIDADGRIVHCGPSEDAPELPAGAQLRELTGILVPGLVNTHAHTPMMPLRGLGGDLPLMRWLTEAIWPSEAKMIDRDSYDGMLLGSVEMLRAGVTTSVEMFFHGEHMAQAVLDTGGRVVLTPGILSAPGLERLGTWQQLAEHTTRWIDTDGLRFGPGDRIELGYGPHSAYTLPPEAIAEISRMARDRGALMHIHVAETLAEDAKQREEHGSVPRLLEKIGALGGRVLAAHSVHLSDSDIEIFQRYDIAVAHCPNSNAKLASGTARLLDLLGGNVRVGLGTDGPASNDDLDVWDEVRLAALLARLDRGDAAALTAPRALLLATRDGAAAVGRDDIGALEPGRWADVVHVDVDSPAFPRGTDAPDVQLLSNLVWSAAASQVTDVWVAGQHVIGDREPTRVDRAKAQAEVRRIAERIAS</sequence>
<evidence type="ECO:0000256" key="1">
    <source>
        <dbReference type="ARBA" id="ARBA00022801"/>
    </source>
</evidence>
<evidence type="ECO:0000313" key="3">
    <source>
        <dbReference type="EMBL" id="SDN24075.1"/>
    </source>
</evidence>
<dbReference type="EMBL" id="LT629701">
    <property type="protein sequence ID" value="SDN24075.1"/>
    <property type="molecule type" value="Genomic_DNA"/>
</dbReference>
<dbReference type="SUPFAM" id="SSF51556">
    <property type="entry name" value="Metallo-dependent hydrolases"/>
    <property type="match status" value="1"/>
</dbReference>
<dbReference type="InterPro" id="IPR006680">
    <property type="entry name" value="Amidohydro-rel"/>
</dbReference>
<evidence type="ECO:0000259" key="2">
    <source>
        <dbReference type="Pfam" id="PF01979"/>
    </source>
</evidence>
<proteinExistence type="predicted"/>
<evidence type="ECO:0000313" key="4">
    <source>
        <dbReference type="Proteomes" id="UP000183376"/>
    </source>
</evidence>
<dbReference type="PANTHER" id="PTHR43794">
    <property type="entry name" value="AMINOHYDROLASE SSNA-RELATED"/>
    <property type="match status" value="1"/>
</dbReference>
<dbReference type="STRING" id="211114.SAMN04489726_5675"/>
<accession>A0A1G9ZSG9</accession>
<feature type="domain" description="Amidohydrolase-related" evidence="2">
    <location>
        <begin position="59"/>
        <end position="415"/>
    </location>
</feature>